<organism evidence="10 11">
    <name type="scientific">Botryotinia fuckeliana (strain B05.10)</name>
    <name type="common">Noble rot fungus</name>
    <name type="synonym">Botrytis cinerea</name>
    <dbReference type="NCBI Taxonomy" id="332648"/>
    <lineage>
        <taxon>Eukaryota</taxon>
        <taxon>Fungi</taxon>
        <taxon>Dikarya</taxon>
        <taxon>Ascomycota</taxon>
        <taxon>Pezizomycotina</taxon>
        <taxon>Leotiomycetes</taxon>
        <taxon>Helotiales</taxon>
        <taxon>Sclerotiniaceae</taxon>
        <taxon>Botrytis</taxon>
    </lineage>
</organism>
<dbReference type="KEGG" id="bfu:BCIN_06g03160"/>
<dbReference type="EMBL" id="CP009810">
    <property type="protein sequence ID" value="ATZ50839.1"/>
    <property type="molecule type" value="Genomic_DNA"/>
</dbReference>
<dbReference type="PANTHER" id="PTHR20910:SF1">
    <property type="entry name" value="SUPEROXIDE DISMUTASE COPPER_ZINC BINDING DOMAIN-CONTAINING PROTEIN"/>
    <property type="match status" value="1"/>
</dbReference>
<comment type="subcellular location">
    <subcellularLocation>
        <location evidence="1">Cell envelope</location>
    </subcellularLocation>
    <subcellularLocation>
        <location evidence="2">Secreted</location>
    </subcellularLocation>
</comment>
<evidence type="ECO:0000256" key="6">
    <source>
        <dbReference type="ARBA" id="ARBA00022862"/>
    </source>
</evidence>
<reference evidence="10 11" key="1">
    <citation type="journal article" date="2011" name="PLoS Genet.">
        <title>Genomic analysis of the necrotrophic fungal pathogens Sclerotinia sclerotiorum and Botrytis cinerea.</title>
        <authorList>
            <person name="Amselem J."/>
            <person name="Cuomo C.A."/>
            <person name="van Kan J.A."/>
            <person name="Viaud M."/>
            <person name="Benito E.P."/>
            <person name="Couloux A."/>
            <person name="Coutinho P.M."/>
            <person name="de Vries R.P."/>
            <person name="Dyer P.S."/>
            <person name="Fillinger S."/>
            <person name="Fournier E."/>
            <person name="Gout L."/>
            <person name="Hahn M."/>
            <person name="Kohn L."/>
            <person name="Lapalu N."/>
            <person name="Plummer K.M."/>
            <person name="Pradier J.M."/>
            <person name="Quevillon E."/>
            <person name="Sharon A."/>
            <person name="Simon A."/>
            <person name="ten Have A."/>
            <person name="Tudzynski B."/>
            <person name="Tudzynski P."/>
            <person name="Wincker P."/>
            <person name="Andrew M."/>
            <person name="Anthouard V."/>
            <person name="Beever R.E."/>
            <person name="Beffa R."/>
            <person name="Benoit I."/>
            <person name="Bouzid O."/>
            <person name="Brault B."/>
            <person name="Chen Z."/>
            <person name="Choquer M."/>
            <person name="Collemare J."/>
            <person name="Cotton P."/>
            <person name="Danchin E.G."/>
            <person name="Da Silva C."/>
            <person name="Gautier A."/>
            <person name="Giraud C."/>
            <person name="Giraud T."/>
            <person name="Gonzalez C."/>
            <person name="Grossetete S."/>
            <person name="Guldener U."/>
            <person name="Henrissat B."/>
            <person name="Howlett B.J."/>
            <person name="Kodira C."/>
            <person name="Kretschmer M."/>
            <person name="Lappartient A."/>
            <person name="Leroch M."/>
            <person name="Levis C."/>
            <person name="Mauceli E."/>
            <person name="Neuveglise C."/>
            <person name="Oeser B."/>
            <person name="Pearson M."/>
            <person name="Poulain J."/>
            <person name="Poussereau N."/>
            <person name="Quesneville H."/>
            <person name="Rascle C."/>
            <person name="Schumacher J."/>
            <person name="Segurens B."/>
            <person name="Sexton A."/>
            <person name="Silva E."/>
            <person name="Sirven C."/>
            <person name="Soanes D.M."/>
            <person name="Talbot N.J."/>
            <person name="Templeton M."/>
            <person name="Yandava C."/>
            <person name="Yarden O."/>
            <person name="Zeng Q."/>
            <person name="Rollins J.A."/>
            <person name="Lebrun M.H."/>
            <person name="Dickman M."/>
        </authorList>
    </citation>
    <scope>NUCLEOTIDE SEQUENCE [LARGE SCALE GENOMIC DNA]</scope>
    <source>
        <strain evidence="10 11">B05.10</strain>
    </source>
</reference>
<evidence type="ECO:0000256" key="2">
    <source>
        <dbReference type="ARBA" id="ARBA00004613"/>
    </source>
</evidence>
<dbReference type="InterPro" id="IPR036423">
    <property type="entry name" value="SOD-like_Cu/Zn_dom_sf"/>
</dbReference>
<dbReference type="GO" id="GO:0046872">
    <property type="term" value="F:metal ion binding"/>
    <property type="evidence" value="ECO:0007669"/>
    <property type="project" value="InterPro"/>
</dbReference>
<evidence type="ECO:0000256" key="8">
    <source>
        <dbReference type="SAM" id="MobiDB-lite"/>
    </source>
</evidence>
<sequence length="254" mass="26005">MHSKMISSVLVTALLGLAQAQTTTFPVTGTLGNATIPENNPVGPIYVATLPDMEFFNPDDPRGNIKGSVSATANPDGIGVQFQVQFSNLPTSGGPFVYHLHAHPVPSDGNCTGTLGHLDPFLRGETPACNSSLPQTCQVGDLSGKHGKVTSDPFQASYVDEFASTLEGLGSFFGNRSLTVHFGNTTRITCANFTLLDGVVGGDSEGSANSTRDGANGTATSTGGGPAQFTGAAGKISVQSSLIAIMGAVLVFAL</sequence>
<evidence type="ECO:0000256" key="4">
    <source>
        <dbReference type="ARBA" id="ARBA00012682"/>
    </source>
</evidence>
<dbReference type="Proteomes" id="UP000001798">
    <property type="component" value="Chromosome 6"/>
</dbReference>
<evidence type="ECO:0000313" key="10">
    <source>
        <dbReference type="EMBL" id="ATZ50839.1"/>
    </source>
</evidence>
<gene>
    <name evidence="10" type="primary">Bcsod2</name>
    <name evidence="10" type="ORF">BCIN_06g03160</name>
</gene>
<reference evidence="10 11" key="2">
    <citation type="journal article" date="2012" name="Eukaryot. Cell">
        <title>Genome update of Botrytis cinerea strains B05.10 and T4.</title>
        <authorList>
            <person name="Staats M."/>
            <person name="van Kan J.A."/>
        </authorList>
    </citation>
    <scope>NUCLEOTIDE SEQUENCE [LARGE SCALE GENOMIC DNA]</scope>
    <source>
        <strain evidence="10 11">B05.10</strain>
    </source>
</reference>
<reference evidence="10 11" key="3">
    <citation type="journal article" date="2017" name="Mol. Plant Pathol.">
        <title>A gapless genome sequence of the fungus Botrytis cinerea.</title>
        <authorList>
            <person name="Van Kan J.A."/>
            <person name="Stassen J.H."/>
            <person name="Mosbach A."/>
            <person name="Van Der Lee T.A."/>
            <person name="Faino L."/>
            <person name="Farmer A.D."/>
            <person name="Papasotiriou D.G."/>
            <person name="Zhou S."/>
            <person name="Seidl M.F."/>
            <person name="Cottam E."/>
            <person name="Edel D."/>
            <person name="Hahn M."/>
            <person name="Schwartz D.C."/>
            <person name="Dietrich R.A."/>
            <person name="Widdison S."/>
            <person name="Scalliet G."/>
        </authorList>
    </citation>
    <scope>NUCLEOTIDE SEQUENCE [LARGE SCALE GENOMIC DNA]</scope>
    <source>
        <strain evidence="10 11">B05.10</strain>
    </source>
</reference>
<dbReference type="FunFam" id="2.60.40.200:FF:000007">
    <property type="entry name" value="Cell surface Cu-only superoxide dismutase 5"/>
    <property type="match status" value="1"/>
</dbReference>
<keyword evidence="6" id="KW-0049">Antioxidant</keyword>
<dbReference type="GO" id="GO:0004784">
    <property type="term" value="F:superoxide dismutase activity"/>
    <property type="evidence" value="ECO:0007669"/>
    <property type="project" value="UniProtKB-EC"/>
</dbReference>
<dbReference type="Gene3D" id="2.60.40.200">
    <property type="entry name" value="Superoxide dismutase, copper/zinc binding domain"/>
    <property type="match status" value="1"/>
</dbReference>
<name>A0A384JJR4_BOTFB</name>
<evidence type="ECO:0000256" key="5">
    <source>
        <dbReference type="ARBA" id="ARBA00022525"/>
    </source>
</evidence>
<evidence type="ECO:0000256" key="3">
    <source>
        <dbReference type="ARBA" id="ARBA00010457"/>
    </source>
</evidence>
<dbReference type="GeneID" id="5436793"/>
<comment type="similarity">
    <text evidence="3">Belongs to the Cu-Zn superoxide dismutase family.</text>
</comment>
<dbReference type="EC" id="1.15.1.1" evidence="4"/>
<proteinExistence type="inferred from homology"/>
<evidence type="ECO:0000256" key="9">
    <source>
        <dbReference type="SAM" id="SignalP"/>
    </source>
</evidence>
<dbReference type="VEuPathDB" id="FungiDB:Bcin06g03160"/>
<keyword evidence="11" id="KW-1185">Reference proteome</keyword>
<protein>
    <recommendedName>
        <fullName evidence="4">superoxide dismutase</fullName>
        <ecNumber evidence="4">1.15.1.1</ecNumber>
    </recommendedName>
</protein>
<evidence type="ECO:0000256" key="1">
    <source>
        <dbReference type="ARBA" id="ARBA00004196"/>
    </source>
</evidence>
<comment type="catalytic activity">
    <reaction evidence="7">
        <text>2 superoxide + 2 H(+) = H2O2 + O2</text>
        <dbReference type="Rhea" id="RHEA:20696"/>
        <dbReference type="ChEBI" id="CHEBI:15378"/>
        <dbReference type="ChEBI" id="CHEBI:15379"/>
        <dbReference type="ChEBI" id="CHEBI:16240"/>
        <dbReference type="ChEBI" id="CHEBI:18421"/>
        <dbReference type="EC" id="1.15.1.1"/>
    </reaction>
</comment>
<dbReference type="OrthoDB" id="159229at2759"/>
<feature type="region of interest" description="Disordered" evidence="8">
    <location>
        <begin position="204"/>
        <end position="226"/>
    </location>
</feature>
<dbReference type="GO" id="GO:0005576">
    <property type="term" value="C:extracellular region"/>
    <property type="evidence" value="ECO:0007669"/>
    <property type="project" value="UniProtKB-SubCell"/>
</dbReference>
<dbReference type="SMR" id="A0A384JJR4"/>
<dbReference type="OMA" id="FTYHIHV"/>
<feature type="chain" id="PRO_5016781105" description="superoxide dismutase" evidence="9">
    <location>
        <begin position="21"/>
        <end position="254"/>
    </location>
</feature>
<evidence type="ECO:0000256" key="7">
    <source>
        <dbReference type="ARBA" id="ARBA00049204"/>
    </source>
</evidence>
<dbReference type="AlphaFoldDB" id="A0A384JJR4"/>
<dbReference type="RefSeq" id="XP_024549229.1">
    <property type="nucleotide sequence ID" value="XM_024693443.1"/>
</dbReference>
<keyword evidence="9" id="KW-0732">Signal</keyword>
<keyword evidence="5" id="KW-0964">Secreted</keyword>
<dbReference type="SUPFAM" id="SSF49329">
    <property type="entry name" value="Cu,Zn superoxide dismutase-like"/>
    <property type="match status" value="1"/>
</dbReference>
<dbReference type="PANTHER" id="PTHR20910">
    <property type="entry name" value="AGAP001623-PA"/>
    <property type="match status" value="1"/>
</dbReference>
<feature type="signal peptide" evidence="9">
    <location>
        <begin position="1"/>
        <end position="20"/>
    </location>
</feature>
<accession>A0A384JJR4</accession>
<dbReference type="InterPro" id="IPR053257">
    <property type="entry name" value="Cu-only_SOD"/>
</dbReference>
<evidence type="ECO:0000313" key="11">
    <source>
        <dbReference type="Proteomes" id="UP000001798"/>
    </source>
</evidence>